<dbReference type="EMBL" id="JANFML010000005">
    <property type="protein sequence ID" value="MDG4511783.1"/>
    <property type="molecule type" value="Genomic_DNA"/>
</dbReference>
<proteinExistence type="predicted"/>
<dbReference type="GO" id="GO:0003677">
    <property type="term" value="F:DNA binding"/>
    <property type="evidence" value="ECO:0007669"/>
    <property type="project" value="InterPro"/>
</dbReference>
<organism evidence="2 3">
    <name type="scientific">Streptococcus suis</name>
    <dbReference type="NCBI Taxonomy" id="1307"/>
    <lineage>
        <taxon>Bacteria</taxon>
        <taxon>Bacillati</taxon>
        <taxon>Bacillota</taxon>
        <taxon>Bacilli</taxon>
        <taxon>Lactobacillales</taxon>
        <taxon>Streptococcaceae</taxon>
        <taxon>Streptococcus</taxon>
    </lineage>
</organism>
<dbReference type="InterPro" id="IPR001387">
    <property type="entry name" value="Cro/C1-type_HTH"/>
</dbReference>
<dbReference type="Proteomes" id="UP001152879">
    <property type="component" value="Unassembled WGS sequence"/>
</dbReference>
<dbReference type="SUPFAM" id="SSF47413">
    <property type="entry name" value="lambda repressor-like DNA-binding domains"/>
    <property type="match status" value="1"/>
</dbReference>
<sequence>MTTAEMNKELCEQMNISVSELARRIGQTPQNFNKKLKRETVTFDDLKTIADVLGVRFEQSFILPDGEEIKISNE</sequence>
<protein>
    <submittedName>
        <fullName evidence="2">Helix-turn-helix transcriptional regulator</fullName>
    </submittedName>
</protein>
<feature type="domain" description="HTH cro/C1-type" evidence="1">
    <location>
        <begin position="8"/>
        <end position="60"/>
    </location>
</feature>
<dbReference type="PROSITE" id="PS50943">
    <property type="entry name" value="HTH_CROC1"/>
    <property type="match status" value="1"/>
</dbReference>
<accession>A0A9X4MJP5</accession>
<dbReference type="Gene3D" id="1.10.260.40">
    <property type="entry name" value="lambda repressor-like DNA-binding domains"/>
    <property type="match status" value="1"/>
</dbReference>
<dbReference type="Pfam" id="PF13443">
    <property type="entry name" value="HTH_26"/>
    <property type="match status" value="1"/>
</dbReference>
<comment type="caution">
    <text evidence="2">The sequence shown here is derived from an EMBL/GenBank/DDBJ whole genome shotgun (WGS) entry which is preliminary data.</text>
</comment>
<dbReference type="AlphaFoldDB" id="A0A9X4MJP5"/>
<name>A0A9X4MJP5_STRSU</name>
<evidence type="ECO:0000313" key="2">
    <source>
        <dbReference type="EMBL" id="MDG4511783.1"/>
    </source>
</evidence>
<gene>
    <name evidence="2" type="ORF">NOL15_02720</name>
</gene>
<dbReference type="CDD" id="cd00093">
    <property type="entry name" value="HTH_XRE"/>
    <property type="match status" value="1"/>
</dbReference>
<dbReference type="InterPro" id="IPR010982">
    <property type="entry name" value="Lambda_DNA-bd_dom_sf"/>
</dbReference>
<reference evidence="2" key="1">
    <citation type="submission" date="2022-07" db="EMBL/GenBank/DDBJ databases">
        <title>Whole Genome Sequencing of Streptococcus suis.</title>
        <authorList>
            <person name="Dai X."/>
            <person name="Huang J."/>
            <person name="Wang L."/>
        </authorList>
    </citation>
    <scope>NUCLEOTIDE SEQUENCE</scope>
    <source>
        <strain evidence="2">SFB2</strain>
    </source>
</reference>
<evidence type="ECO:0000313" key="3">
    <source>
        <dbReference type="Proteomes" id="UP001152879"/>
    </source>
</evidence>
<evidence type="ECO:0000259" key="1">
    <source>
        <dbReference type="PROSITE" id="PS50943"/>
    </source>
</evidence>